<comment type="caution">
    <text evidence="2">The sequence shown here is derived from an EMBL/GenBank/DDBJ whole genome shotgun (WGS) entry which is preliminary data.</text>
</comment>
<evidence type="ECO:0000313" key="3">
    <source>
        <dbReference type="Proteomes" id="UP000233597"/>
    </source>
</evidence>
<reference evidence="2 3" key="1">
    <citation type="submission" date="2017-09" db="EMBL/GenBank/DDBJ databases">
        <title>Biodiversity and function of Thalassospira species in the particle-attached aromatic-hydrocarbon-degrading consortia from the surface seawater of the South China Sea.</title>
        <authorList>
            <person name="Dong C."/>
            <person name="Liu R."/>
            <person name="Shao Z."/>
        </authorList>
    </citation>
    <scope>NUCLEOTIDE SEQUENCE [LARGE SCALE GENOMIC DNA]</scope>
    <source>
        <strain evidence="2 3">CSC1P2</strain>
    </source>
</reference>
<sequence>MEKSFLIFLTLTAFITGSTIGASLEEGSLRNLLNQEKATDIISSLSTFIGVLFAIYTYRRWVDGKRKDDSYLAAKKYLTCTDEIEDILQEMNFQYKHICPAPGVIAEDNEVSMQRINHLIISRDKLSHSMLKHKKYHRELKFWNVYIKEKFKTDHIQINISISEILTISRILNNQLYHLINHNPCDKKEITFSKNRFNKNLDSIQKINKIRNDSEFSDFFEFRK</sequence>
<dbReference type="Proteomes" id="UP000233597">
    <property type="component" value="Unassembled WGS sequence"/>
</dbReference>
<evidence type="ECO:0000313" key="2">
    <source>
        <dbReference type="EMBL" id="PKR56070.1"/>
    </source>
</evidence>
<gene>
    <name evidence="2" type="ORF">COO20_02365</name>
</gene>
<evidence type="ECO:0000256" key="1">
    <source>
        <dbReference type="SAM" id="Phobius"/>
    </source>
</evidence>
<dbReference type="OrthoDB" id="7061894at2"/>
<dbReference type="AlphaFoldDB" id="A0A2N3L024"/>
<feature type="transmembrane region" description="Helical" evidence="1">
    <location>
        <begin position="41"/>
        <end position="58"/>
    </location>
</feature>
<name>A0A2N3L024_9PROT</name>
<keyword evidence="1" id="KW-1133">Transmembrane helix</keyword>
<dbReference type="RefSeq" id="WP_101264058.1">
    <property type="nucleotide sequence ID" value="NZ_NWTK01000001.1"/>
</dbReference>
<protein>
    <recommendedName>
        <fullName evidence="4">DUF4760 domain-containing protein</fullName>
    </recommendedName>
</protein>
<accession>A0A2N3L024</accession>
<evidence type="ECO:0008006" key="4">
    <source>
        <dbReference type="Google" id="ProtNLM"/>
    </source>
</evidence>
<organism evidence="2 3">
    <name type="scientific">Thalassospira marina</name>
    <dbReference type="NCBI Taxonomy" id="2048283"/>
    <lineage>
        <taxon>Bacteria</taxon>
        <taxon>Pseudomonadati</taxon>
        <taxon>Pseudomonadota</taxon>
        <taxon>Alphaproteobacteria</taxon>
        <taxon>Rhodospirillales</taxon>
        <taxon>Thalassospiraceae</taxon>
        <taxon>Thalassospira</taxon>
    </lineage>
</organism>
<keyword evidence="1" id="KW-0472">Membrane</keyword>
<proteinExistence type="predicted"/>
<keyword evidence="1" id="KW-0812">Transmembrane</keyword>
<dbReference type="EMBL" id="NWTK01000001">
    <property type="protein sequence ID" value="PKR56070.1"/>
    <property type="molecule type" value="Genomic_DNA"/>
</dbReference>